<dbReference type="InterPro" id="IPR051788">
    <property type="entry name" value="MFS_Transporter"/>
</dbReference>
<evidence type="ECO:0000256" key="3">
    <source>
        <dbReference type="ARBA" id="ARBA00022448"/>
    </source>
</evidence>
<keyword evidence="5 7" id="KW-1133">Transmembrane helix</keyword>
<evidence type="ECO:0000259" key="8">
    <source>
        <dbReference type="PROSITE" id="PS50850"/>
    </source>
</evidence>
<dbReference type="InterPro" id="IPR036259">
    <property type="entry name" value="MFS_trans_sf"/>
</dbReference>
<evidence type="ECO:0000256" key="1">
    <source>
        <dbReference type="ARBA" id="ARBA00004127"/>
    </source>
</evidence>
<dbReference type="PANTHER" id="PTHR23514">
    <property type="entry name" value="BYPASS OF STOP CODON PROTEIN 6"/>
    <property type="match status" value="1"/>
</dbReference>
<feature type="transmembrane region" description="Helical" evidence="7">
    <location>
        <begin position="254"/>
        <end position="272"/>
    </location>
</feature>
<feature type="transmembrane region" description="Helical" evidence="7">
    <location>
        <begin position="292"/>
        <end position="312"/>
    </location>
</feature>
<evidence type="ECO:0000256" key="4">
    <source>
        <dbReference type="ARBA" id="ARBA00022692"/>
    </source>
</evidence>
<feature type="transmembrane region" description="Helical" evidence="7">
    <location>
        <begin position="349"/>
        <end position="371"/>
    </location>
</feature>
<evidence type="ECO:0000256" key="5">
    <source>
        <dbReference type="ARBA" id="ARBA00022989"/>
    </source>
</evidence>
<proteinExistence type="inferred from homology"/>
<sequence>MESTRCGGYLARGPVRNAPLPPRALSAPLRSVNHSKMTVSESTSVAPNQPASTADDSAFGPAVLWLAFGFLLAGLGTVMLGPVLPSLAHQWRLTDEQSGWLFQAKFIGSFLGGMTVPRRLRFGILGGMVLSCAGFGAFALITSLNQGLIPGCATLFVGGLGLGQIIASSNILAGRRYPEGTGSALSTLNFFFSFGAIITGVVAAAVMPRFGLRSPLLIFAAIFLVTGLGGFVMSSGRGYSPGATAASNAQESPLPRDLFVLFGLCLFLYGGLETCMTGWLTTFTLRFSDTKLLGGQSALVLLWAALTAGRLLTSALLRWISEATLQRIALVLSAVFIALLAVAHQGAMISALCLLLGFSLAPFFPTTFAILLRRRPSARTAGIILAVSGLGAALFPWLMGLVSTHTGSLRNAMIVPLGLALGLLLLSLLIVRARSSTAGPA</sequence>
<name>A0A1H5WYX6_9BACT</name>
<evidence type="ECO:0000256" key="7">
    <source>
        <dbReference type="SAM" id="Phobius"/>
    </source>
</evidence>
<dbReference type="Proteomes" id="UP000236728">
    <property type="component" value="Unassembled WGS sequence"/>
</dbReference>
<comment type="similarity">
    <text evidence="2">Belongs to the major facilitator superfamily.</text>
</comment>
<dbReference type="GO" id="GO:0016020">
    <property type="term" value="C:membrane"/>
    <property type="evidence" value="ECO:0007669"/>
    <property type="project" value="TreeGrafter"/>
</dbReference>
<dbReference type="SUPFAM" id="SSF103473">
    <property type="entry name" value="MFS general substrate transporter"/>
    <property type="match status" value="1"/>
</dbReference>
<evidence type="ECO:0000256" key="6">
    <source>
        <dbReference type="ARBA" id="ARBA00023136"/>
    </source>
</evidence>
<accession>A0A1H5WYX6</accession>
<gene>
    <name evidence="9" type="ORF">SAMN05421819_1791</name>
</gene>
<feature type="domain" description="Major facilitator superfamily (MFS) profile" evidence="8">
    <location>
        <begin position="62"/>
        <end position="434"/>
    </location>
</feature>
<dbReference type="GO" id="GO:0012505">
    <property type="term" value="C:endomembrane system"/>
    <property type="evidence" value="ECO:0007669"/>
    <property type="project" value="UniProtKB-SubCell"/>
</dbReference>
<keyword evidence="10" id="KW-1185">Reference proteome</keyword>
<dbReference type="GO" id="GO:0022857">
    <property type="term" value="F:transmembrane transporter activity"/>
    <property type="evidence" value="ECO:0007669"/>
    <property type="project" value="InterPro"/>
</dbReference>
<dbReference type="Gene3D" id="1.20.1250.20">
    <property type="entry name" value="MFS general substrate transporter like domains"/>
    <property type="match status" value="2"/>
</dbReference>
<evidence type="ECO:0000313" key="9">
    <source>
        <dbReference type="EMBL" id="SEG04290.1"/>
    </source>
</evidence>
<feature type="transmembrane region" description="Helical" evidence="7">
    <location>
        <begin position="216"/>
        <end position="233"/>
    </location>
</feature>
<dbReference type="InterPro" id="IPR011701">
    <property type="entry name" value="MFS"/>
</dbReference>
<dbReference type="InterPro" id="IPR020846">
    <property type="entry name" value="MFS_dom"/>
</dbReference>
<dbReference type="PROSITE" id="PS50850">
    <property type="entry name" value="MFS"/>
    <property type="match status" value="1"/>
</dbReference>
<keyword evidence="4 7" id="KW-0812">Transmembrane</keyword>
<feature type="transmembrane region" description="Helical" evidence="7">
    <location>
        <begin position="122"/>
        <end position="141"/>
    </location>
</feature>
<feature type="transmembrane region" description="Helical" evidence="7">
    <location>
        <begin position="412"/>
        <end position="431"/>
    </location>
</feature>
<organism evidence="9 10">
    <name type="scientific">Bryocella elongata</name>
    <dbReference type="NCBI Taxonomy" id="863522"/>
    <lineage>
        <taxon>Bacteria</taxon>
        <taxon>Pseudomonadati</taxon>
        <taxon>Acidobacteriota</taxon>
        <taxon>Terriglobia</taxon>
        <taxon>Terriglobales</taxon>
        <taxon>Acidobacteriaceae</taxon>
        <taxon>Bryocella</taxon>
    </lineage>
</organism>
<dbReference type="EMBL" id="FNVA01000002">
    <property type="protein sequence ID" value="SEG04290.1"/>
    <property type="molecule type" value="Genomic_DNA"/>
</dbReference>
<feature type="transmembrane region" description="Helical" evidence="7">
    <location>
        <begin position="147"/>
        <end position="167"/>
    </location>
</feature>
<dbReference type="PANTHER" id="PTHR23514:SF3">
    <property type="entry name" value="BYPASS OF STOP CODON PROTEIN 6"/>
    <property type="match status" value="1"/>
</dbReference>
<feature type="transmembrane region" description="Helical" evidence="7">
    <location>
        <begin position="188"/>
        <end position="210"/>
    </location>
</feature>
<reference evidence="9 10" key="1">
    <citation type="submission" date="2016-10" db="EMBL/GenBank/DDBJ databases">
        <authorList>
            <person name="de Groot N.N."/>
        </authorList>
    </citation>
    <scope>NUCLEOTIDE SEQUENCE [LARGE SCALE GENOMIC DNA]</scope>
    <source>
        <strain evidence="9 10">DSM 22489</strain>
    </source>
</reference>
<feature type="transmembrane region" description="Helical" evidence="7">
    <location>
        <begin position="383"/>
        <end position="400"/>
    </location>
</feature>
<dbReference type="AlphaFoldDB" id="A0A1H5WYX6"/>
<protein>
    <submittedName>
        <fullName evidence="9">Fucose permease</fullName>
    </submittedName>
</protein>
<comment type="subcellular location">
    <subcellularLocation>
        <location evidence="1">Endomembrane system</location>
        <topology evidence="1">Multi-pass membrane protein</topology>
    </subcellularLocation>
</comment>
<keyword evidence="3" id="KW-0813">Transport</keyword>
<keyword evidence="6 7" id="KW-0472">Membrane</keyword>
<dbReference type="Pfam" id="PF07690">
    <property type="entry name" value="MFS_1"/>
    <property type="match status" value="1"/>
</dbReference>
<evidence type="ECO:0000313" key="10">
    <source>
        <dbReference type="Proteomes" id="UP000236728"/>
    </source>
</evidence>
<evidence type="ECO:0000256" key="2">
    <source>
        <dbReference type="ARBA" id="ARBA00008335"/>
    </source>
</evidence>
<feature type="transmembrane region" description="Helical" evidence="7">
    <location>
        <begin position="62"/>
        <end position="84"/>
    </location>
</feature>
<feature type="transmembrane region" description="Helical" evidence="7">
    <location>
        <begin position="324"/>
        <end position="343"/>
    </location>
</feature>